<dbReference type="SUPFAM" id="SSF55120">
    <property type="entry name" value="Pseudouridine synthase"/>
    <property type="match status" value="1"/>
</dbReference>
<dbReference type="InterPro" id="IPR006224">
    <property type="entry name" value="PsdUridine_synth_RluA-like_CS"/>
</dbReference>
<evidence type="ECO:0000256" key="2">
    <source>
        <dbReference type="ARBA" id="ARBA00023235"/>
    </source>
</evidence>
<evidence type="ECO:0000256" key="9">
    <source>
        <dbReference type="ARBA" id="ARBA00043049"/>
    </source>
</evidence>
<protein>
    <recommendedName>
        <fullName evidence="6">tRNA pseudouridine synthase C</fullName>
        <ecNumber evidence="5">5.4.99.26</ecNumber>
    </recommendedName>
    <alternativeName>
        <fullName evidence="8">tRNA pseudouridine(65) synthase</fullName>
    </alternativeName>
    <alternativeName>
        <fullName evidence="9">tRNA pseudouridylate synthase C</fullName>
    </alternativeName>
    <alternativeName>
        <fullName evidence="7">tRNA-uridine isomerase C</fullName>
    </alternativeName>
</protein>
<dbReference type="Proteomes" id="UP000034883">
    <property type="component" value="Chromosome"/>
</dbReference>
<dbReference type="AlphaFoldDB" id="A0A0F6YGI8"/>
<dbReference type="InterPro" id="IPR050188">
    <property type="entry name" value="RluA_PseudoU_synthase"/>
</dbReference>
<keyword evidence="1" id="KW-0819">tRNA processing</keyword>
<name>A0A0F6YGI8_9BACT</name>
<comment type="catalytic activity">
    <reaction evidence="3">
        <text>uridine(65) in tRNA = pseudouridine(65) in tRNA</text>
        <dbReference type="Rhea" id="RHEA:42536"/>
        <dbReference type="Rhea" id="RHEA-COMP:10103"/>
        <dbReference type="Rhea" id="RHEA-COMP:10104"/>
        <dbReference type="ChEBI" id="CHEBI:65314"/>
        <dbReference type="ChEBI" id="CHEBI:65315"/>
        <dbReference type="EC" id="5.4.99.26"/>
    </reaction>
</comment>
<dbReference type="STRING" id="927083.DB32_000058"/>
<evidence type="ECO:0000256" key="1">
    <source>
        <dbReference type="ARBA" id="ARBA00022694"/>
    </source>
</evidence>
<dbReference type="GO" id="GO:0000455">
    <property type="term" value="P:enzyme-directed rRNA pseudouridine synthesis"/>
    <property type="evidence" value="ECO:0007669"/>
    <property type="project" value="TreeGrafter"/>
</dbReference>
<dbReference type="Gene3D" id="3.30.2350.10">
    <property type="entry name" value="Pseudouridine synthase"/>
    <property type="match status" value="1"/>
</dbReference>
<evidence type="ECO:0000256" key="3">
    <source>
        <dbReference type="ARBA" id="ARBA00036607"/>
    </source>
</evidence>
<evidence type="ECO:0000313" key="12">
    <source>
        <dbReference type="Proteomes" id="UP000034883"/>
    </source>
</evidence>
<feature type="domain" description="Pseudouridine synthase RsuA/RluA-like" evidence="10">
    <location>
        <begin position="8"/>
        <end position="129"/>
    </location>
</feature>
<dbReference type="PANTHER" id="PTHR21600">
    <property type="entry name" value="MITOCHONDRIAL RNA PSEUDOURIDINE SYNTHASE"/>
    <property type="match status" value="1"/>
</dbReference>
<dbReference type="Pfam" id="PF00849">
    <property type="entry name" value="PseudoU_synth_2"/>
    <property type="match status" value="1"/>
</dbReference>
<dbReference type="PROSITE" id="PS01129">
    <property type="entry name" value="PSI_RLU"/>
    <property type="match status" value="1"/>
</dbReference>
<evidence type="ECO:0000259" key="10">
    <source>
        <dbReference type="Pfam" id="PF00849"/>
    </source>
</evidence>
<dbReference type="GO" id="GO:0008033">
    <property type="term" value="P:tRNA processing"/>
    <property type="evidence" value="ECO:0007669"/>
    <property type="project" value="UniProtKB-KW"/>
</dbReference>
<keyword evidence="12" id="KW-1185">Reference proteome</keyword>
<accession>A0A0F6YGI8</accession>
<reference evidence="11 12" key="1">
    <citation type="submission" date="2015-03" db="EMBL/GenBank/DDBJ databases">
        <title>Genome assembly of Sandaracinus amylolyticus DSM 53668.</title>
        <authorList>
            <person name="Sharma G."/>
            <person name="Subramanian S."/>
        </authorList>
    </citation>
    <scope>NUCLEOTIDE SEQUENCE [LARGE SCALE GENOMIC DNA]</scope>
    <source>
        <strain evidence="11 12">DSM 53668</strain>
    </source>
</reference>
<evidence type="ECO:0000256" key="6">
    <source>
        <dbReference type="ARBA" id="ARBA00040675"/>
    </source>
</evidence>
<dbReference type="GO" id="GO:0003723">
    <property type="term" value="F:RNA binding"/>
    <property type="evidence" value="ECO:0007669"/>
    <property type="project" value="InterPro"/>
</dbReference>
<dbReference type="EMBL" id="CP011125">
    <property type="protein sequence ID" value="AKF02910.1"/>
    <property type="molecule type" value="Genomic_DNA"/>
</dbReference>
<proteinExistence type="predicted"/>
<dbReference type="KEGG" id="samy:DB32_000058"/>
<evidence type="ECO:0000313" key="11">
    <source>
        <dbReference type="EMBL" id="AKF02910.1"/>
    </source>
</evidence>
<evidence type="ECO:0000256" key="4">
    <source>
        <dbReference type="ARBA" id="ARBA00037670"/>
    </source>
</evidence>
<keyword evidence="2" id="KW-0413">Isomerase</keyword>
<gene>
    <name evidence="11" type="ORF">DB32_000058</name>
</gene>
<dbReference type="InterPro" id="IPR006145">
    <property type="entry name" value="PsdUridine_synth_RsuA/RluA"/>
</dbReference>
<sequence>MSVHRGWDDSRDTVMHRLRDALGTWVYPVHRLDRATSGVLVVALDPDTARVLSASFQEGRVEKEYVALVRGAIAEAGVVDHPIPAREGGERVPAITDYAPIAIVRDRYTLVRCRPRTGRQHQIRRHMKHLSRPLLGDTTYGDGKENRKMRDEIALHRLALHATRIVLPDPDDTTRTLEARASLPDDLRAPLERLGFAPDVLDAIG</sequence>
<dbReference type="PANTHER" id="PTHR21600:SF56">
    <property type="entry name" value="TRNA PSEUDOURIDINE SYNTHASE C"/>
    <property type="match status" value="1"/>
</dbReference>
<evidence type="ECO:0000256" key="7">
    <source>
        <dbReference type="ARBA" id="ARBA00041803"/>
    </source>
</evidence>
<dbReference type="InterPro" id="IPR020103">
    <property type="entry name" value="PsdUridine_synth_cat_dom_sf"/>
</dbReference>
<organism evidence="11 12">
    <name type="scientific">Sandaracinus amylolyticus</name>
    <dbReference type="NCBI Taxonomy" id="927083"/>
    <lineage>
        <taxon>Bacteria</taxon>
        <taxon>Pseudomonadati</taxon>
        <taxon>Myxococcota</taxon>
        <taxon>Polyangia</taxon>
        <taxon>Polyangiales</taxon>
        <taxon>Sandaracinaceae</taxon>
        <taxon>Sandaracinus</taxon>
    </lineage>
</organism>
<dbReference type="GO" id="GO:0160149">
    <property type="term" value="F:tRNA pseudouridine(65) synthase activity"/>
    <property type="evidence" value="ECO:0007669"/>
    <property type="project" value="UniProtKB-EC"/>
</dbReference>
<evidence type="ECO:0000256" key="5">
    <source>
        <dbReference type="ARBA" id="ARBA00038943"/>
    </source>
</evidence>
<comment type="function">
    <text evidence="4">Responsible for synthesis of pseudouridine from uracil-65 in transfer RNAs.</text>
</comment>
<evidence type="ECO:0000256" key="8">
    <source>
        <dbReference type="ARBA" id="ARBA00041975"/>
    </source>
</evidence>
<dbReference type="EC" id="5.4.99.26" evidence="5"/>